<keyword evidence="1" id="KW-1133">Transmembrane helix</keyword>
<dbReference type="InterPro" id="IPR043128">
    <property type="entry name" value="Rev_trsase/Diguanyl_cyclase"/>
</dbReference>
<keyword evidence="1" id="KW-0472">Membrane</keyword>
<dbReference type="CDD" id="cd01949">
    <property type="entry name" value="GGDEF"/>
    <property type="match status" value="1"/>
</dbReference>
<name>A0ABV6EYJ7_9BRAD</name>
<dbReference type="PROSITE" id="PS50887">
    <property type="entry name" value="GGDEF"/>
    <property type="match status" value="1"/>
</dbReference>
<keyword evidence="4" id="KW-1185">Reference proteome</keyword>
<comment type="caution">
    <text evidence="3">The sequence shown here is derived from an EMBL/GenBank/DDBJ whole genome shotgun (WGS) entry which is preliminary data.</text>
</comment>
<proteinExistence type="predicted"/>
<feature type="transmembrane region" description="Helical" evidence="1">
    <location>
        <begin position="199"/>
        <end position="217"/>
    </location>
</feature>
<keyword evidence="3" id="KW-0548">Nucleotidyltransferase</keyword>
<dbReference type="InterPro" id="IPR052163">
    <property type="entry name" value="DGC-Regulatory_Protein"/>
</dbReference>
<dbReference type="SMART" id="SM00267">
    <property type="entry name" value="GGDEF"/>
    <property type="match status" value="1"/>
</dbReference>
<dbReference type="Pfam" id="PF00990">
    <property type="entry name" value="GGDEF"/>
    <property type="match status" value="1"/>
</dbReference>
<dbReference type="SUPFAM" id="SSF55073">
    <property type="entry name" value="Nucleotide cyclase"/>
    <property type="match status" value="1"/>
</dbReference>
<feature type="transmembrane region" description="Helical" evidence="1">
    <location>
        <begin position="112"/>
        <end position="135"/>
    </location>
</feature>
<evidence type="ECO:0000313" key="3">
    <source>
        <dbReference type="EMBL" id="MFC0243304.1"/>
    </source>
</evidence>
<feature type="domain" description="GGDEF" evidence="2">
    <location>
        <begin position="296"/>
        <end position="429"/>
    </location>
</feature>
<keyword evidence="3" id="KW-0808">Transferase</keyword>
<dbReference type="PANTHER" id="PTHR46663:SF2">
    <property type="entry name" value="GGDEF DOMAIN-CONTAINING PROTEIN"/>
    <property type="match status" value="1"/>
</dbReference>
<dbReference type="EC" id="2.7.7.65" evidence="3"/>
<protein>
    <submittedName>
        <fullName evidence="3">GGDEF domain-containing protein</fullName>
        <ecNumber evidence="3">2.7.7.65</ecNumber>
    </submittedName>
</protein>
<feature type="transmembrane region" description="Helical" evidence="1">
    <location>
        <begin position="147"/>
        <end position="168"/>
    </location>
</feature>
<dbReference type="InterPro" id="IPR000160">
    <property type="entry name" value="GGDEF_dom"/>
</dbReference>
<dbReference type="NCBIfam" id="TIGR00254">
    <property type="entry name" value="GGDEF"/>
    <property type="match status" value="1"/>
</dbReference>
<keyword evidence="1" id="KW-0812">Transmembrane</keyword>
<feature type="transmembrane region" description="Helical" evidence="1">
    <location>
        <begin position="87"/>
        <end position="106"/>
    </location>
</feature>
<dbReference type="Gene3D" id="3.30.70.270">
    <property type="match status" value="1"/>
</dbReference>
<dbReference type="RefSeq" id="WP_378392067.1">
    <property type="nucleotide sequence ID" value="NZ_JBHLWM010000008.1"/>
</dbReference>
<accession>A0ABV6EYJ7</accession>
<gene>
    <name evidence="3" type="ORF">ACFFJ6_22655</name>
</gene>
<evidence type="ECO:0000313" key="4">
    <source>
        <dbReference type="Proteomes" id="UP001589775"/>
    </source>
</evidence>
<dbReference type="GO" id="GO:0052621">
    <property type="term" value="F:diguanylate cyclase activity"/>
    <property type="evidence" value="ECO:0007669"/>
    <property type="project" value="UniProtKB-EC"/>
</dbReference>
<evidence type="ECO:0000259" key="2">
    <source>
        <dbReference type="PROSITE" id="PS50887"/>
    </source>
</evidence>
<dbReference type="EMBL" id="JBHLWM010000008">
    <property type="protein sequence ID" value="MFC0243304.1"/>
    <property type="molecule type" value="Genomic_DNA"/>
</dbReference>
<evidence type="ECO:0000256" key="1">
    <source>
        <dbReference type="SAM" id="Phobius"/>
    </source>
</evidence>
<dbReference type="Proteomes" id="UP001589775">
    <property type="component" value="Unassembled WGS sequence"/>
</dbReference>
<reference evidence="3 4" key="1">
    <citation type="submission" date="2024-09" db="EMBL/GenBank/DDBJ databases">
        <authorList>
            <person name="Sun Q."/>
            <person name="Mori K."/>
        </authorList>
    </citation>
    <scope>NUCLEOTIDE SEQUENCE [LARGE SCALE GENOMIC DNA]</scope>
    <source>
        <strain evidence="3 4">KCTC 23279</strain>
    </source>
</reference>
<sequence>MAGDLFTLSAVDRGMKGGWQGLLGYARVTTRSAFPLMRRMTNAHPQIDTPTQDPIVTSWMIKWLVSGPRPQPPAIFRRLLLHSQTKSRTLVLAVISTTILTIIAAVQTGAAWAYAWVGVEVSFGVARYLALLDMLKKQNSGRPSKGMTMYLGLLWAISYSVGCTLCVMTGEWSLILLSGMVVAGLAGGISSRNAGTPRYGFAVICILAVPYTIAMIVSPIPHMYLIGLLLPAWILGMAVLLFENYDVLLHLFHSEQENKWLASYDQLTGLPNRTMQHQWFADLLRVASGHPGQACQPLTVLCLDLDGFKAANDRFGHAVGDAVLVAVAERLRSCVREHDLIFRIGGDEFVVLLPDTSATESTAVAERIIARIAEPLDLGSPGLLTIGVSVGSATFPGDGRTPDALLRSADHAMYEAKRRGKGILVHCDTLHETVPLAPEQMPEARPARQIWARSSA</sequence>
<feature type="transmembrane region" description="Helical" evidence="1">
    <location>
        <begin position="223"/>
        <end position="242"/>
    </location>
</feature>
<dbReference type="PANTHER" id="PTHR46663">
    <property type="entry name" value="DIGUANYLATE CYCLASE DGCT-RELATED"/>
    <property type="match status" value="1"/>
</dbReference>
<organism evidence="3 4">
    <name type="scientific">Rhodopseudomonas telluris</name>
    <dbReference type="NCBI Taxonomy" id="644215"/>
    <lineage>
        <taxon>Bacteria</taxon>
        <taxon>Pseudomonadati</taxon>
        <taxon>Pseudomonadota</taxon>
        <taxon>Alphaproteobacteria</taxon>
        <taxon>Hyphomicrobiales</taxon>
        <taxon>Nitrobacteraceae</taxon>
        <taxon>Rhodopseudomonas</taxon>
    </lineage>
</organism>
<dbReference type="InterPro" id="IPR029787">
    <property type="entry name" value="Nucleotide_cyclase"/>
</dbReference>